<evidence type="ECO:0000313" key="1">
    <source>
        <dbReference type="EMBL" id="KAF2586900.1"/>
    </source>
</evidence>
<comment type="caution">
    <text evidence="1">The sequence shown here is derived from an EMBL/GenBank/DDBJ whole genome shotgun (WGS) entry which is preliminary data.</text>
</comment>
<reference evidence="2 3" key="3">
    <citation type="journal article" date="2020" name="BMC Genomics">
        <title>Intraspecific diversification of the crop wild relative Brassica cretica Lam. using demographic model selection.</title>
        <authorList>
            <person name="Kioukis A."/>
            <person name="Michalopoulou V.A."/>
            <person name="Briers L."/>
            <person name="Pirintsos S."/>
            <person name="Studholme D.J."/>
            <person name="Pavlidis P."/>
            <person name="Sarris P.F."/>
        </authorList>
    </citation>
    <scope>NUCLEOTIDE SEQUENCE [LARGE SCALE GENOMIC DNA]</scope>
    <source>
        <strain evidence="3">cv. PFS-1207/04</strain>
        <strain evidence="2">PFS-1207/04</strain>
    </source>
</reference>
<dbReference type="AlphaFoldDB" id="A0A8S9JWH5"/>
<gene>
    <name evidence="2" type="ORF">DY000_02042066</name>
    <name evidence="1" type="ORF">F2Q70_00036801</name>
</gene>
<proteinExistence type="predicted"/>
<reference evidence="2" key="2">
    <citation type="submission" date="2019-12" db="EMBL/GenBank/DDBJ databases">
        <authorList>
            <person name="Studholme D.J."/>
            <person name="Sarris P."/>
        </authorList>
    </citation>
    <scope>NUCLEOTIDE SEQUENCE</scope>
    <source>
        <strain evidence="2">PFS-1207/04</strain>
        <tissue evidence="2">Leaf</tissue>
    </source>
</reference>
<name>A0A8S9JWH5_BRACR</name>
<reference evidence="1" key="1">
    <citation type="submission" date="2019-12" db="EMBL/GenBank/DDBJ databases">
        <title>Genome sequencing and annotation of Brassica cretica.</title>
        <authorList>
            <person name="Studholme D.J."/>
            <person name="Sarris P.F."/>
        </authorList>
    </citation>
    <scope>NUCLEOTIDE SEQUENCE</scope>
    <source>
        <strain evidence="1">PFS-102/07</strain>
        <tissue evidence="1">Leaf</tissue>
    </source>
</reference>
<sequence length="78" mass="8984">MCLCARVRKSECPLSFLFFSFYNRYCSAHPESPLPLPRCDSHNLGAPYCYREYQGSLVGIPLTRYQQSLTSAFRPDRA</sequence>
<dbReference type="Proteomes" id="UP000266723">
    <property type="component" value="Unassembled WGS sequence"/>
</dbReference>
<accession>A0A8S9JWH5</accession>
<protein>
    <submittedName>
        <fullName evidence="1">Uncharacterized protein</fullName>
    </submittedName>
</protein>
<evidence type="ECO:0000313" key="2">
    <source>
        <dbReference type="EMBL" id="KAF3533122.1"/>
    </source>
</evidence>
<dbReference type="EMBL" id="QGKY02000246">
    <property type="protein sequence ID" value="KAF2586900.1"/>
    <property type="molecule type" value="Genomic_DNA"/>
</dbReference>
<organism evidence="1">
    <name type="scientific">Brassica cretica</name>
    <name type="common">Mustard</name>
    <dbReference type="NCBI Taxonomy" id="69181"/>
    <lineage>
        <taxon>Eukaryota</taxon>
        <taxon>Viridiplantae</taxon>
        <taxon>Streptophyta</taxon>
        <taxon>Embryophyta</taxon>
        <taxon>Tracheophyta</taxon>
        <taxon>Spermatophyta</taxon>
        <taxon>Magnoliopsida</taxon>
        <taxon>eudicotyledons</taxon>
        <taxon>Gunneridae</taxon>
        <taxon>Pentapetalae</taxon>
        <taxon>rosids</taxon>
        <taxon>malvids</taxon>
        <taxon>Brassicales</taxon>
        <taxon>Brassicaceae</taxon>
        <taxon>Brassiceae</taxon>
        <taxon>Brassica</taxon>
    </lineage>
</organism>
<dbReference type="EMBL" id="QGKV02001507">
    <property type="protein sequence ID" value="KAF3533122.1"/>
    <property type="molecule type" value="Genomic_DNA"/>
</dbReference>
<evidence type="ECO:0000313" key="3">
    <source>
        <dbReference type="Proteomes" id="UP000266723"/>
    </source>
</evidence>
<keyword evidence="3" id="KW-1185">Reference proteome</keyword>